<dbReference type="EMBL" id="OX597824">
    <property type="protein sequence ID" value="CAI9730699.1"/>
    <property type="molecule type" value="Genomic_DNA"/>
</dbReference>
<name>A0AA36FB02_OCTVU</name>
<evidence type="ECO:0000313" key="2">
    <source>
        <dbReference type="Proteomes" id="UP001162480"/>
    </source>
</evidence>
<dbReference type="AlphaFoldDB" id="A0AA36FB02"/>
<dbReference type="Proteomes" id="UP001162480">
    <property type="component" value="Chromosome 11"/>
</dbReference>
<organism evidence="1 2">
    <name type="scientific">Octopus vulgaris</name>
    <name type="common">Common octopus</name>
    <dbReference type="NCBI Taxonomy" id="6645"/>
    <lineage>
        <taxon>Eukaryota</taxon>
        <taxon>Metazoa</taxon>
        <taxon>Spiralia</taxon>
        <taxon>Lophotrochozoa</taxon>
        <taxon>Mollusca</taxon>
        <taxon>Cephalopoda</taxon>
        <taxon>Coleoidea</taxon>
        <taxon>Octopodiformes</taxon>
        <taxon>Octopoda</taxon>
        <taxon>Incirrata</taxon>
        <taxon>Octopodidae</taxon>
        <taxon>Octopus</taxon>
    </lineage>
</organism>
<reference evidence="1" key="1">
    <citation type="submission" date="2023-08" db="EMBL/GenBank/DDBJ databases">
        <authorList>
            <person name="Alioto T."/>
            <person name="Alioto T."/>
            <person name="Gomez Garrido J."/>
        </authorList>
    </citation>
    <scope>NUCLEOTIDE SEQUENCE</scope>
</reference>
<accession>A0AA36FB02</accession>
<sequence>MSSPLKWSQHEHYTHTNTSMFLLNSNSLPPPTPPPPKVSEGVEWWGCRSWCPHDLQNLTCGGRESERERNQRTYQQLPTITITITKHYLHYLHLTDICPHLACQM</sequence>
<gene>
    <name evidence="1" type="ORF">OCTVUL_1B006039</name>
</gene>
<proteinExistence type="predicted"/>
<keyword evidence="2" id="KW-1185">Reference proteome</keyword>
<evidence type="ECO:0000313" key="1">
    <source>
        <dbReference type="EMBL" id="CAI9730699.1"/>
    </source>
</evidence>
<protein>
    <submittedName>
        <fullName evidence="1">Uncharacterized protein</fullName>
    </submittedName>
</protein>